<keyword evidence="2" id="KW-1185">Reference proteome</keyword>
<evidence type="ECO:0000313" key="1">
    <source>
        <dbReference type="EMBL" id="GMI36466.1"/>
    </source>
</evidence>
<evidence type="ECO:0008006" key="3">
    <source>
        <dbReference type="Google" id="ProtNLM"/>
    </source>
</evidence>
<dbReference type="InterPro" id="IPR012334">
    <property type="entry name" value="Pectin_lyas_fold"/>
</dbReference>
<dbReference type="SUPFAM" id="SSF51126">
    <property type="entry name" value="Pectin lyase-like"/>
    <property type="match status" value="1"/>
</dbReference>
<dbReference type="EMBL" id="BRYA01000065">
    <property type="protein sequence ID" value="GMI36466.1"/>
    <property type="molecule type" value="Genomic_DNA"/>
</dbReference>
<dbReference type="InterPro" id="IPR011050">
    <property type="entry name" value="Pectin_lyase_fold/virulence"/>
</dbReference>
<organism evidence="1 2">
    <name type="scientific">Triparma columacea</name>
    <dbReference type="NCBI Taxonomy" id="722753"/>
    <lineage>
        <taxon>Eukaryota</taxon>
        <taxon>Sar</taxon>
        <taxon>Stramenopiles</taxon>
        <taxon>Ochrophyta</taxon>
        <taxon>Bolidophyceae</taxon>
        <taxon>Parmales</taxon>
        <taxon>Triparmaceae</taxon>
        <taxon>Triparma</taxon>
    </lineage>
</organism>
<dbReference type="AlphaFoldDB" id="A0A9W7G8X9"/>
<proteinExistence type="predicted"/>
<protein>
    <recommendedName>
        <fullName evidence="3">Right handed beta helix domain-containing protein</fullName>
    </recommendedName>
</protein>
<accession>A0A9W7G8X9</accession>
<evidence type="ECO:0000313" key="2">
    <source>
        <dbReference type="Proteomes" id="UP001165065"/>
    </source>
</evidence>
<sequence>MRISGEDKVPVLSQNLPGVPAFLMSQHTPEEIFAHVLVFVGAHSTVTGIGSATRELRAAVFTSREVWYCLCKLTGKLNVAMLASCNGLANLSHRDLYELYKCNPCVPIDAPTVNAALKRLVRPGVFTSSSPCPCNFRFGASEIAHDCPPPLVSPTVFVLSGIHHITASLEINEVSNGSIVQIIGVRNADGDADEAHSDPPSIIYKTHKPNEPLLRVKKGSVLIQNLSLVHHCRGTDIWEGNSVAVIKGDQSLPATTLDAMMSFSADNPRMFAYDCTFRSTSGRGIVATSSEAFLDNVEVNNCAATGVYIGRGRSPTSTSGALIAIGCDISGNGIGGCQLSDNPPFYEVVQSGHSGIYGQDGKIIAAECSISANSFTGISNTGPRGVISLHNTDIVGNASLGLELPMSENEDEHISIKNCNITDNDIEVIEGGPRGRKRARFDNKFTFNPNGCDPSTFMKRLAQLKEPSSNA</sequence>
<gene>
    <name evidence="1" type="ORF">TrCOL_g9553</name>
</gene>
<reference evidence="2" key="1">
    <citation type="journal article" date="2023" name="Commun. Biol.">
        <title>Genome analysis of Parmales, the sister group of diatoms, reveals the evolutionary specialization of diatoms from phago-mixotrophs to photoautotrophs.</title>
        <authorList>
            <person name="Ban H."/>
            <person name="Sato S."/>
            <person name="Yoshikawa S."/>
            <person name="Yamada K."/>
            <person name="Nakamura Y."/>
            <person name="Ichinomiya M."/>
            <person name="Sato N."/>
            <person name="Blanc-Mathieu R."/>
            <person name="Endo H."/>
            <person name="Kuwata A."/>
            <person name="Ogata H."/>
        </authorList>
    </citation>
    <scope>NUCLEOTIDE SEQUENCE [LARGE SCALE GENOMIC DNA]</scope>
</reference>
<name>A0A9W7G8X9_9STRA</name>
<dbReference type="OrthoDB" id="45379at2759"/>
<dbReference type="Proteomes" id="UP001165065">
    <property type="component" value="Unassembled WGS sequence"/>
</dbReference>
<dbReference type="Gene3D" id="2.160.20.10">
    <property type="entry name" value="Single-stranded right-handed beta-helix, Pectin lyase-like"/>
    <property type="match status" value="1"/>
</dbReference>
<comment type="caution">
    <text evidence="1">The sequence shown here is derived from an EMBL/GenBank/DDBJ whole genome shotgun (WGS) entry which is preliminary data.</text>
</comment>